<dbReference type="Pfam" id="PF23115">
    <property type="entry name" value="zf-C2H2_STOP2_3rd"/>
    <property type="match status" value="1"/>
</dbReference>
<comment type="subcellular location">
    <subcellularLocation>
        <location evidence="1">Nucleus</location>
    </subcellularLocation>
</comment>
<dbReference type="InterPro" id="IPR044300">
    <property type="entry name" value="STOP1/2"/>
</dbReference>
<dbReference type="GO" id="GO:0010044">
    <property type="term" value="P:response to aluminum ion"/>
    <property type="evidence" value="ECO:0007669"/>
    <property type="project" value="InterPro"/>
</dbReference>
<dbReference type="PANTHER" id="PTHR46352:SF8">
    <property type="entry name" value="PROTEIN SENSITIVE TO PROTON RHIZOTOXICITY 2"/>
    <property type="match status" value="1"/>
</dbReference>
<evidence type="ECO:0000256" key="9">
    <source>
        <dbReference type="PROSITE-ProRule" id="PRU00042"/>
    </source>
</evidence>
<accession>A0AAN9ERL8</accession>
<keyword evidence="8" id="KW-0539">Nucleus</keyword>
<dbReference type="PROSITE" id="PS00028">
    <property type="entry name" value="ZINC_FINGER_C2H2_1"/>
    <property type="match status" value="1"/>
</dbReference>
<evidence type="ECO:0000313" key="12">
    <source>
        <dbReference type="Proteomes" id="UP001359559"/>
    </source>
</evidence>
<dbReference type="PROSITE" id="PS50157">
    <property type="entry name" value="ZINC_FINGER_C2H2_2"/>
    <property type="match status" value="1"/>
</dbReference>
<evidence type="ECO:0000256" key="7">
    <source>
        <dbReference type="ARBA" id="ARBA00023163"/>
    </source>
</evidence>
<dbReference type="Pfam" id="PF23118">
    <property type="entry name" value="zf-C2H2_STOP2_C"/>
    <property type="match status" value="1"/>
</dbReference>
<evidence type="ECO:0000256" key="3">
    <source>
        <dbReference type="ARBA" id="ARBA00022737"/>
    </source>
</evidence>
<dbReference type="AlphaFoldDB" id="A0AAN9ERL8"/>
<dbReference type="FunFam" id="3.30.160.60:FF:000100">
    <property type="entry name" value="Zinc finger 45-like"/>
    <property type="match status" value="1"/>
</dbReference>
<gene>
    <name evidence="11" type="ORF">RJT34_29805</name>
</gene>
<protein>
    <recommendedName>
        <fullName evidence="10">C2H2-type domain-containing protein</fullName>
    </recommendedName>
</protein>
<dbReference type="SUPFAM" id="SSF57667">
    <property type="entry name" value="beta-beta-alpha zinc fingers"/>
    <property type="match status" value="1"/>
</dbReference>
<dbReference type="InterPro" id="IPR059161">
    <property type="entry name" value="Znf-C2H2_STOP1/2_3rd"/>
</dbReference>
<proteinExistence type="predicted"/>
<evidence type="ECO:0000313" key="11">
    <source>
        <dbReference type="EMBL" id="KAK7262242.1"/>
    </source>
</evidence>
<keyword evidence="3" id="KW-0677">Repeat</keyword>
<dbReference type="GO" id="GO:0010447">
    <property type="term" value="P:response to acidic pH"/>
    <property type="evidence" value="ECO:0007669"/>
    <property type="project" value="InterPro"/>
</dbReference>
<evidence type="ECO:0000256" key="2">
    <source>
        <dbReference type="ARBA" id="ARBA00022723"/>
    </source>
</evidence>
<dbReference type="Proteomes" id="UP001359559">
    <property type="component" value="Unassembled WGS sequence"/>
</dbReference>
<dbReference type="PANTHER" id="PTHR46352">
    <property type="entry name" value="PROTEIN SENSITIVE TO PROTON RHIZOTOXICITY 1"/>
    <property type="match status" value="1"/>
</dbReference>
<sequence>MMPKATSGFSSDDNSHSQIFPMTEFFASPSIDQASSSNSGSHSSTTSLLFYLSLLKDKFLQLQNLVGVVLSPEHNHLLNSTSPSASSTAISTVNSIIQDIIVAATSMRFTFQQIPHHNHAPPGTTTTNQLHHHQQQIQHNNNATILSPQHHHLHHHHHHQSNHDNRGNNLLSNINMIGSDINIRGQTQNNLFCNISEAEELNWFAGTYNNNCNNLNNNSNKGIDDGNISGGKSDIIELDAADLLARYTHFCQVCGKGFKRDANLRMHMRAHGDEYKSSAALSNPMKGNKLLLGVRKKLYSCPQEGCRWNKKHEKFQPLKSMICVKNHYKRSHCPKMYMCNRCNMKQFSVLSDLRTHEKHCGDPKWQCSCGTTFSRKDKLIGHLALFLGHTPAANTTALLSCSGKSEEQALEQQQHLGGASI</sequence>
<comment type="caution">
    <text evidence="11">The sequence shown here is derived from an EMBL/GenBank/DDBJ whole genome shotgun (WGS) entry which is preliminary data.</text>
</comment>
<evidence type="ECO:0000259" key="10">
    <source>
        <dbReference type="PROSITE" id="PS50157"/>
    </source>
</evidence>
<keyword evidence="5" id="KW-0862">Zinc</keyword>
<evidence type="ECO:0000256" key="1">
    <source>
        <dbReference type="ARBA" id="ARBA00004123"/>
    </source>
</evidence>
<dbReference type="Gene3D" id="3.30.160.60">
    <property type="entry name" value="Classic Zinc Finger"/>
    <property type="match status" value="2"/>
</dbReference>
<organism evidence="11 12">
    <name type="scientific">Clitoria ternatea</name>
    <name type="common">Butterfly pea</name>
    <dbReference type="NCBI Taxonomy" id="43366"/>
    <lineage>
        <taxon>Eukaryota</taxon>
        <taxon>Viridiplantae</taxon>
        <taxon>Streptophyta</taxon>
        <taxon>Embryophyta</taxon>
        <taxon>Tracheophyta</taxon>
        <taxon>Spermatophyta</taxon>
        <taxon>Magnoliopsida</taxon>
        <taxon>eudicotyledons</taxon>
        <taxon>Gunneridae</taxon>
        <taxon>Pentapetalae</taxon>
        <taxon>rosids</taxon>
        <taxon>fabids</taxon>
        <taxon>Fabales</taxon>
        <taxon>Fabaceae</taxon>
        <taxon>Papilionoideae</taxon>
        <taxon>50 kb inversion clade</taxon>
        <taxon>NPAAA clade</taxon>
        <taxon>indigoferoid/millettioid clade</taxon>
        <taxon>Phaseoleae</taxon>
        <taxon>Clitoria</taxon>
    </lineage>
</organism>
<name>A0AAN9ERL8_CLITE</name>
<evidence type="ECO:0000256" key="4">
    <source>
        <dbReference type="ARBA" id="ARBA00022771"/>
    </source>
</evidence>
<keyword evidence="2" id="KW-0479">Metal-binding</keyword>
<dbReference type="SMART" id="SM00355">
    <property type="entry name" value="ZnF_C2H2"/>
    <property type="match status" value="3"/>
</dbReference>
<dbReference type="GO" id="GO:0008270">
    <property type="term" value="F:zinc ion binding"/>
    <property type="evidence" value="ECO:0007669"/>
    <property type="project" value="UniProtKB-KW"/>
</dbReference>
<keyword evidence="12" id="KW-1185">Reference proteome</keyword>
<keyword evidence="6" id="KW-0805">Transcription regulation</keyword>
<keyword evidence="7" id="KW-0804">Transcription</keyword>
<keyword evidence="4 9" id="KW-0863">Zinc-finger</keyword>
<dbReference type="InterPro" id="IPR036236">
    <property type="entry name" value="Znf_C2H2_sf"/>
</dbReference>
<evidence type="ECO:0000256" key="5">
    <source>
        <dbReference type="ARBA" id="ARBA00022833"/>
    </source>
</evidence>
<dbReference type="InterPro" id="IPR058196">
    <property type="entry name" value="zf-C2H2_STOP1/2_C"/>
</dbReference>
<feature type="domain" description="C2H2-type" evidence="10">
    <location>
        <begin position="249"/>
        <end position="276"/>
    </location>
</feature>
<dbReference type="EMBL" id="JAYKXN010000008">
    <property type="protein sequence ID" value="KAK7262242.1"/>
    <property type="molecule type" value="Genomic_DNA"/>
</dbReference>
<evidence type="ECO:0000256" key="8">
    <source>
        <dbReference type="ARBA" id="ARBA00023242"/>
    </source>
</evidence>
<reference evidence="11 12" key="1">
    <citation type="submission" date="2024-01" db="EMBL/GenBank/DDBJ databases">
        <title>The genomes of 5 underutilized Papilionoideae crops provide insights into root nodulation and disease resistance.</title>
        <authorList>
            <person name="Yuan L."/>
        </authorList>
    </citation>
    <scope>NUCLEOTIDE SEQUENCE [LARGE SCALE GENOMIC DNA]</scope>
    <source>
        <strain evidence="11">LY-2023</strain>
        <tissue evidence="11">Leaf</tissue>
    </source>
</reference>
<dbReference type="InterPro" id="IPR013087">
    <property type="entry name" value="Znf_C2H2_type"/>
</dbReference>
<evidence type="ECO:0000256" key="6">
    <source>
        <dbReference type="ARBA" id="ARBA00023015"/>
    </source>
</evidence>